<dbReference type="RefSeq" id="WP_057783753.1">
    <property type="nucleotide sequence ID" value="NZ_JAGGJQ010000002.1"/>
</dbReference>
<dbReference type="Proteomes" id="UP001231587">
    <property type="component" value="Unassembled WGS sequence"/>
</dbReference>
<comment type="caution">
    <text evidence="1">The sequence shown here is derived from an EMBL/GenBank/DDBJ whole genome shotgun (WGS) entry which is preliminary data.</text>
</comment>
<organism evidence="1 3">
    <name type="scientific">Formosa algae</name>
    <dbReference type="NCBI Taxonomy" id="225843"/>
    <lineage>
        <taxon>Bacteria</taxon>
        <taxon>Pseudomonadati</taxon>
        <taxon>Bacteroidota</taxon>
        <taxon>Flavobacteriia</taxon>
        <taxon>Flavobacteriales</taxon>
        <taxon>Flavobacteriaceae</taxon>
        <taxon>Formosa</taxon>
    </lineage>
</organism>
<evidence type="ECO:0000313" key="2">
    <source>
        <dbReference type="EMBL" id="MDQ0333638.1"/>
    </source>
</evidence>
<evidence type="ECO:0000313" key="4">
    <source>
        <dbReference type="Proteomes" id="UP001231587"/>
    </source>
</evidence>
<proteinExistence type="predicted"/>
<evidence type="ECO:0000313" key="1">
    <source>
        <dbReference type="EMBL" id="MBP1838861.1"/>
    </source>
</evidence>
<dbReference type="AlphaFoldDB" id="A0A9X1C882"/>
<protein>
    <submittedName>
        <fullName evidence="1">Uncharacterized protein</fullName>
    </submittedName>
</protein>
<evidence type="ECO:0000313" key="3">
    <source>
        <dbReference type="Proteomes" id="UP001138672"/>
    </source>
</evidence>
<accession>A0A9X1C882</accession>
<dbReference type="EMBL" id="JAUSUU010000001">
    <property type="protein sequence ID" value="MDQ0333638.1"/>
    <property type="molecule type" value="Genomic_DNA"/>
</dbReference>
<sequence length="150" mass="18440">MIHLKTPLLIITCLCVWIEFFGQDIHAEYKFKSEKTKSRFLSGVTWNYLELDSLVLYKDNTFHRIFSYRFHELEYSEYKGYWNKKNDTLFLDIQQKKAHKSDENWTTFHSTFTYRIRRKKLCPINDYNYNEYFDLKIESLNAYNTLKRIK</sequence>
<name>A0A9X1C882_9FLAO</name>
<gene>
    <name evidence="1" type="ORF">J2Z56_000767</name>
    <name evidence="2" type="ORF">J2Z57_000060</name>
</gene>
<keyword evidence="4" id="KW-1185">Reference proteome</keyword>
<dbReference type="Proteomes" id="UP001138672">
    <property type="component" value="Unassembled WGS sequence"/>
</dbReference>
<dbReference type="OrthoDB" id="1372247at2"/>
<dbReference type="EMBL" id="JAGGJQ010000002">
    <property type="protein sequence ID" value="MBP1838861.1"/>
    <property type="molecule type" value="Genomic_DNA"/>
</dbReference>
<reference evidence="1" key="1">
    <citation type="submission" date="2021-03" db="EMBL/GenBank/DDBJ databases">
        <title>Genomic Encyclopedia of Type Strains, Phase IV (KMG-IV): sequencing the most valuable type-strain genomes for metagenomic binning, comparative biology and taxonomic classification.</title>
        <authorList>
            <person name="Goeker M."/>
        </authorList>
    </citation>
    <scope>NUCLEOTIDE SEQUENCE</scope>
    <source>
        <strain evidence="1">DSM 15523</strain>
        <strain evidence="2 4">DSM 16476</strain>
    </source>
</reference>